<feature type="region of interest" description="Interaction with substrate tRNA" evidence="10">
    <location>
        <begin position="168"/>
        <end position="172"/>
    </location>
</feature>
<evidence type="ECO:0000256" key="14">
    <source>
        <dbReference type="SAM" id="MobiDB-lite"/>
    </source>
</evidence>
<feature type="binding site" evidence="10">
    <location>
        <begin position="14"/>
        <end position="21"/>
    </location>
    <ligand>
        <name>ATP</name>
        <dbReference type="ChEBI" id="CHEBI:30616"/>
    </ligand>
</feature>
<name>A0A229FVN9_9BURK</name>
<comment type="caution">
    <text evidence="10">Lacks conserved residue(s) required for the propagation of feature annotation.</text>
</comment>
<dbReference type="InterPro" id="IPR039657">
    <property type="entry name" value="Dimethylallyltransferase"/>
</dbReference>
<evidence type="ECO:0000256" key="7">
    <source>
        <dbReference type="ARBA" id="ARBA00022840"/>
    </source>
</evidence>
<evidence type="ECO:0000256" key="13">
    <source>
        <dbReference type="RuleBase" id="RU003785"/>
    </source>
</evidence>
<dbReference type="GO" id="GO:0005524">
    <property type="term" value="F:ATP binding"/>
    <property type="evidence" value="ECO:0007669"/>
    <property type="project" value="UniProtKB-UniRule"/>
</dbReference>
<comment type="catalytic activity">
    <reaction evidence="9 10 11">
        <text>adenosine(37) in tRNA + dimethylallyl diphosphate = N(6)-dimethylallyladenosine(37) in tRNA + diphosphate</text>
        <dbReference type="Rhea" id="RHEA:26482"/>
        <dbReference type="Rhea" id="RHEA-COMP:10162"/>
        <dbReference type="Rhea" id="RHEA-COMP:10375"/>
        <dbReference type="ChEBI" id="CHEBI:33019"/>
        <dbReference type="ChEBI" id="CHEBI:57623"/>
        <dbReference type="ChEBI" id="CHEBI:74411"/>
        <dbReference type="ChEBI" id="CHEBI:74415"/>
        <dbReference type="EC" id="2.5.1.75"/>
    </reaction>
</comment>
<organism evidence="15 16">
    <name type="scientific">Polynucleobacter cosmopolitanus</name>
    <dbReference type="NCBI Taxonomy" id="351345"/>
    <lineage>
        <taxon>Bacteria</taxon>
        <taxon>Pseudomonadati</taxon>
        <taxon>Pseudomonadota</taxon>
        <taxon>Betaproteobacteria</taxon>
        <taxon>Burkholderiales</taxon>
        <taxon>Burkholderiaceae</taxon>
        <taxon>Polynucleobacter</taxon>
    </lineage>
</organism>
<dbReference type="PANTHER" id="PTHR11088:SF60">
    <property type="entry name" value="TRNA DIMETHYLALLYLTRANSFERASE"/>
    <property type="match status" value="1"/>
</dbReference>
<comment type="similarity">
    <text evidence="3 10 13">Belongs to the IPP transferase family.</text>
</comment>
<accession>A0A229FVN9</accession>
<protein>
    <recommendedName>
        <fullName evidence="10">tRNA dimethylallyltransferase</fullName>
        <ecNumber evidence="10">2.5.1.75</ecNumber>
    </recommendedName>
    <alternativeName>
        <fullName evidence="10">Dimethylallyl diphosphate:tRNA dimethylallyltransferase</fullName>
        <shortName evidence="10">DMAPP:tRNA dimethylallyltransferase</shortName>
        <shortName evidence="10">DMATase</shortName>
    </alternativeName>
    <alternativeName>
        <fullName evidence="10">Isopentenyl-diphosphate:tRNA isopentenyltransferase</fullName>
        <shortName evidence="10">IPP transferase</shortName>
        <shortName evidence="10">IPPT</shortName>
        <shortName evidence="10">IPTase</shortName>
    </alternativeName>
</protein>
<keyword evidence="5 10" id="KW-0819">tRNA processing</keyword>
<evidence type="ECO:0000256" key="10">
    <source>
        <dbReference type="HAMAP-Rule" id="MF_00185"/>
    </source>
</evidence>
<comment type="caution">
    <text evidence="15">The sequence shown here is derived from an EMBL/GenBank/DDBJ whole genome shotgun (WGS) entry which is preliminary data.</text>
</comment>
<dbReference type="HAMAP" id="MF_00185">
    <property type="entry name" value="IPP_trans"/>
    <property type="match status" value="1"/>
</dbReference>
<keyword evidence="8 10" id="KW-0460">Magnesium</keyword>
<comment type="cofactor">
    <cofactor evidence="1 10">
        <name>Mg(2+)</name>
        <dbReference type="ChEBI" id="CHEBI:18420"/>
    </cofactor>
</comment>
<proteinExistence type="inferred from homology"/>
<keyword evidence="6 10" id="KW-0547">Nucleotide-binding</keyword>
<dbReference type="EC" id="2.5.1.75" evidence="10"/>
<dbReference type="GO" id="GO:0006400">
    <property type="term" value="P:tRNA modification"/>
    <property type="evidence" value="ECO:0007669"/>
    <property type="project" value="TreeGrafter"/>
</dbReference>
<feature type="region of interest" description="Interaction with substrate tRNA" evidence="10">
    <location>
        <begin position="44"/>
        <end position="47"/>
    </location>
</feature>
<evidence type="ECO:0000256" key="12">
    <source>
        <dbReference type="RuleBase" id="RU003784"/>
    </source>
</evidence>
<sequence length="338" mass="37699">MIVTPDQAVITIVGPTASGKSSLAMAIARSAKSLGKTIEIISMDSALVYRGMDIGTAKPSKAEMQEVRHHGIDIAEPEDPYSAAKFAHDAKQWLKEIRARNNIPLIVGGTMLYWRALAHGLSNMPAASPEIRADIESRAAKLGWPAIHDELREVDPETAARLEKNDTQRVQRALEIYLQSGKPMSEWLQEQPKDSGRGDGGASVSNDGSLDHNTPINLRLISIEPSDRSVLHDRIAKRFEIMMTAGFLDEMKVLHQNPHLHPDLPSMRAVGYRQAWDYLDGNLTFQEFQDQAIAATRQLAKRQLTWLRGMQTKEVVDSLDSSQMKKCEQDVLAHYQMI</sequence>
<dbReference type="InterPro" id="IPR027417">
    <property type="entry name" value="P-loop_NTPase"/>
</dbReference>
<comment type="function">
    <text evidence="2 10 12">Catalyzes the transfer of a dimethylallyl group onto the adenine at position 37 in tRNAs that read codons beginning with uridine, leading to the formation of N6-(dimethylallyl)adenosine (i(6)A).</text>
</comment>
<evidence type="ECO:0000256" key="8">
    <source>
        <dbReference type="ARBA" id="ARBA00022842"/>
    </source>
</evidence>
<dbReference type="FunFam" id="1.10.20.140:FF:000001">
    <property type="entry name" value="tRNA dimethylallyltransferase"/>
    <property type="match status" value="1"/>
</dbReference>
<feature type="site" description="Interaction with substrate tRNA" evidence="10">
    <location>
        <position position="132"/>
    </location>
</feature>
<keyword evidence="4 10" id="KW-0808">Transferase</keyword>
<evidence type="ECO:0000256" key="9">
    <source>
        <dbReference type="ARBA" id="ARBA00049563"/>
    </source>
</evidence>
<dbReference type="NCBIfam" id="TIGR00174">
    <property type="entry name" value="miaA"/>
    <property type="match status" value="1"/>
</dbReference>
<dbReference type="InterPro" id="IPR018022">
    <property type="entry name" value="IPT"/>
</dbReference>
<evidence type="ECO:0000256" key="5">
    <source>
        <dbReference type="ARBA" id="ARBA00022694"/>
    </source>
</evidence>
<evidence type="ECO:0000256" key="2">
    <source>
        <dbReference type="ARBA" id="ARBA00003213"/>
    </source>
</evidence>
<dbReference type="Proteomes" id="UP000215188">
    <property type="component" value="Unassembled WGS sequence"/>
</dbReference>
<evidence type="ECO:0000256" key="3">
    <source>
        <dbReference type="ARBA" id="ARBA00005842"/>
    </source>
</evidence>
<evidence type="ECO:0000256" key="1">
    <source>
        <dbReference type="ARBA" id="ARBA00001946"/>
    </source>
</evidence>
<keyword evidence="7 10" id="KW-0067">ATP-binding</keyword>
<reference evidence="15 16" key="1">
    <citation type="submission" date="2017-06" db="EMBL/GenBank/DDBJ databases">
        <title>Reclassification of a Polynucleobacter cosmopolitanus strain isolated from tropical Lake Victoria as Polynucleobacter victoriensis comb. nov.</title>
        <authorList>
            <person name="Hahn M.W."/>
        </authorList>
    </citation>
    <scope>NUCLEOTIDE SEQUENCE [LARGE SCALE GENOMIC DNA]</scope>
    <source>
        <strain evidence="15 16">MWH-MoIso2</strain>
    </source>
</reference>
<dbReference type="Gene3D" id="3.40.50.300">
    <property type="entry name" value="P-loop containing nucleotide triphosphate hydrolases"/>
    <property type="match status" value="1"/>
</dbReference>
<dbReference type="PANTHER" id="PTHR11088">
    <property type="entry name" value="TRNA DIMETHYLALLYLTRANSFERASE"/>
    <property type="match status" value="1"/>
</dbReference>
<evidence type="ECO:0000256" key="4">
    <source>
        <dbReference type="ARBA" id="ARBA00022679"/>
    </source>
</evidence>
<dbReference type="GO" id="GO:0052381">
    <property type="term" value="F:tRNA dimethylallyltransferase activity"/>
    <property type="evidence" value="ECO:0007669"/>
    <property type="project" value="UniProtKB-UniRule"/>
</dbReference>
<feature type="region of interest" description="Disordered" evidence="14">
    <location>
        <begin position="185"/>
        <end position="211"/>
    </location>
</feature>
<evidence type="ECO:0000256" key="11">
    <source>
        <dbReference type="RuleBase" id="RU003783"/>
    </source>
</evidence>
<dbReference type="OrthoDB" id="9776390at2"/>
<evidence type="ECO:0000256" key="6">
    <source>
        <dbReference type="ARBA" id="ARBA00022741"/>
    </source>
</evidence>
<evidence type="ECO:0000313" key="15">
    <source>
        <dbReference type="EMBL" id="OXL15638.1"/>
    </source>
</evidence>
<dbReference type="EMBL" id="NJGG01000001">
    <property type="protein sequence ID" value="OXL15638.1"/>
    <property type="molecule type" value="Genomic_DNA"/>
</dbReference>
<gene>
    <name evidence="10" type="primary">miaA</name>
    <name evidence="15" type="ORF">AOC33_00630</name>
</gene>
<feature type="site" description="Interaction with substrate tRNA" evidence="10">
    <location>
        <position position="110"/>
    </location>
</feature>
<dbReference type="AlphaFoldDB" id="A0A229FVN9"/>
<dbReference type="SUPFAM" id="SSF52540">
    <property type="entry name" value="P-loop containing nucleoside triphosphate hydrolases"/>
    <property type="match status" value="1"/>
</dbReference>
<comment type="subunit">
    <text evidence="10">Monomer.</text>
</comment>
<dbReference type="Pfam" id="PF01715">
    <property type="entry name" value="IPPT"/>
    <property type="match status" value="1"/>
</dbReference>
<feature type="binding site" evidence="10">
    <location>
        <begin position="16"/>
        <end position="21"/>
    </location>
    <ligand>
        <name>substrate</name>
    </ligand>
</feature>
<evidence type="ECO:0000313" key="16">
    <source>
        <dbReference type="Proteomes" id="UP000215188"/>
    </source>
</evidence>
<keyword evidence="16" id="KW-1185">Reference proteome</keyword>
<dbReference type="Gene3D" id="1.10.20.140">
    <property type="match status" value="1"/>
</dbReference>